<sequence length="26" mass="2937">MIHHRQLEQRLILPPIAQASSLLSLA</sequence>
<reference evidence="1" key="1">
    <citation type="submission" date="2021-02" db="EMBL/GenBank/DDBJ databases">
        <authorList>
            <person name="Nowell W R."/>
        </authorList>
    </citation>
    <scope>NUCLEOTIDE SEQUENCE</scope>
</reference>
<dbReference type="Proteomes" id="UP000681967">
    <property type="component" value="Unassembled WGS sequence"/>
</dbReference>
<organism evidence="1 2">
    <name type="scientific">Rotaria magnacalcarata</name>
    <dbReference type="NCBI Taxonomy" id="392030"/>
    <lineage>
        <taxon>Eukaryota</taxon>
        <taxon>Metazoa</taxon>
        <taxon>Spiralia</taxon>
        <taxon>Gnathifera</taxon>
        <taxon>Rotifera</taxon>
        <taxon>Eurotatoria</taxon>
        <taxon>Bdelloidea</taxon>
        <taxon>Philodinida</taxon>
        <taxon>Philodinidae</taxon>
        <taxon>Rotaria</taxon>
    </lineage>
</organism>
<dbReference type="EMBL" id="CAJOBH010272374">
    <property type="protein sequence ID" value="CAF5165788.1"/>
    <property type="molecule type" value="Genomic_DNA"/>
</dbReference>
<comment type="caution">
    <text evidence="1">The sequence shown here is derived from an EMBL/GenBank/DDBJ whole genome shotgun (WGS) entry which is preliminary data.</text>
</comment>
<dbReference type="AlphaFoldDB" id="A0A8S3GNT0"/>
<accession>A0A8S3GNT0</accession>
<evidence type="ECO:0000313" key="2">
    <source>
        <dbReference type="Proteomes" id="UP000681967"/>
    </source>
</evidence>
<feature type="non-terminal residue" evidence="1">
    <location>
        <position position="26"/>
    </location>
</feature>
<name>A0A8S3GNT0_9BILA</name>
<proteinExistence type="predicted"/>
<evidence type="ECO:0000313" key="1">
    <source>
        <dbReference type="EMBL" id="CAF5165788.1"/>
    </source>
</evidence>
<protein>
    <submittedName>
        <fullName evidence="1">Uncharacterized protein</fullName>
    </submittedName>
</protein>
<gene>
    <name evidence="1" type="ORF">BYL167_LOCUS75873</name>
</gene>